<name>B7WQU7_COMTK</name>
<proteinExistence type="predicted"/>
<comment type="caution">
    <text evidence="1">The sequence shown here is derived from an EMBL/GenBank/DDBJ whole genome shotgun (WGS) entry which is preliminary data.</text>
</comment>
<dbReference type="Proteomes" id="UP000003039">
    <property type="component" value="Unassembled WGS sequence"/>
</dbReference>
<protein>
    <submittedName>
        <fullName evidence="1">Putative secreted protein</fullName>
    </submittedName>
</protein>
<dbReference type="EMBL" id="AAUJ02000001">
    <property type="protein sequence ID" value="EED67092.1"/>
    <property type="molecule type" value="Genomic_DNA"/>
</dbReference>
<reference evidence="1 2" key="1">
    <citation type="journal article" date="2004" name="Appl. Environ. Microbiol.">
        <title>Mineralization of individual congeners of linear alkylbenzenesulfonate by defined pairs of heterotrophic bacteria.</title>
        <authorList>
            <person name="Schleheck D."/>
            <person name="Knepper T.P."/>
            <person name="Fischer K."/>
            <person name="Cook A.M."/>
        </authorList>
    </citation>
    <scope>NUCLEOTIDE SEQUENCE [LARGE SCALE GENOMIC DNA]</scope>
    <source>
        <strain evidence="2">DSM 14576 / KF-1</strain>
    </source>
</reference>
<sequence>MGGLALILAACGNPKDATKSNFSKSIQAYLDTQHGLCAALPAMEVPFTLENKGGFNADAKKRADALVDAGLLTKRDTEIKAMFGNRMEPATEYQVSDFGKTHLTPKAADTLGRQDAFCSGKYVMVDVDNFTEPSDMMGMKVSRVNYRYKVDGIADWAKSEALRTSYKNIAEQSKGDIKSKAALILTNNGWIHERLFKQ</sequence>
<gene>
    <name evidence="1" type="ORF">CtesDRAFT_PD2038</name>
</gene>
<accession>B7WQU7</accession>
<evidence type="ECO:0000313" key="2">
    <source>
        <dbReference type="Proteomes" id="UP000003039"/>
    </source>
</evidence>
<dbReference type="AlphaFoldDB" id="B7WQU7"/>
<evidence type="ECO:0000313" key="1">
    <source>
        <dbReference type="EMBL" id="EED67092.1"/>
    </source>
</evidence>
<dbReference type="eggNOG" id="ENOG50332VP">
    <property type="taxonomic scope" value="Bacteria"/>
</dbReference>
<organism evidence="1 2">
    <name type="scientific">Comamonas testosteroni (strain DSM 14576 / KF-1)</name>
    <name type="common">Pseudomonas testosteroni</name>
    <dbReference type="NCBI Taxonomy" id="399795"/>
    <lineage>
        <taxon>Bacteria</taxon>
        <taxon>Pseudomonadati</taxon>
        <taxon>Pseudomonadota</taxon>
        <taxon>Betaproteobacteria</taxon>
        <taxon>Burkholderiales</taxon>
        <taxon>Comamonadaceae</taxon>
        <taxon>Comamonas</taxon>
    </lineage>
</organism>